<dbReference type="EMBL" id="BNCO01000006">
    <property type="protein sequence ID" value="GIL49061.1"/>
    <property type="molecule type" value="Genomic_DNA"/>
</dbReference>
<evidence type="ECO:0008006" key="6">
    <source>
        <dbReference type="Google" id="ProtNLM"/>
    </source>
</evidence>
<dbReference type="PROSITE" id="PS50137">
    <property type="entry name" value="DS_RBD"/>
    <property type="match status" value="1"/>
</dbReference>
<dbReference type="InterPro" id="IPR014720">
    <property type="entry name" value="dsRBD_dom"/>
</dbReference>
<dbReference type="Proteomes" id="UP000747399">
    <property type="component" value="Unassembled WGS sequence"/>
</dbReference>
<dbReference type="PROSITE" id="PS50102">
    <property type="entry name" value="RRM"/>
    <property type="match status" value="1"/>
</dbReference>
<name>A0A8J4EV01_9CHLO</name>
<feature type="domain" description="RRM" evidence="2">
    <location>
        <begin position="3"/>
        <end position="78"/>
    </location>
</feature>
<evidence type="ECO:0000313" key="4">
    <source>
        <dbReference type="EMBL" id="GIL49061.1"/>
    </source>
</evidence>
<sequence length="392" mass="41024">MATVLLIRGVHSSPQFTREKLIEAFSNHATVLATAIVRQQTDGQCVGHAYVTVTSDGVAKAAAVTEVAGEEVRVLPVDVDAWVAPPEEEDTTMAPASAAAMPGHGAAAAADPLGQIPYTPHPNLNAVLDQLRVTLSSQTHTRLAFNRKPFYTLLNECCQRRQWHLEASSPPVTDGAPFASLIMVLTPQRDSICIGRGYGANKKDAKHNAAASCLDQLLSMEQLAATELISAMTCSAAAAAASLPRGGVGAGQQEGAGGAGAIASAPDPVGSAAALTHHVLQLGSYPGCAEVMQQVHSTEQGRAKTFLMVLNEYATKQRLAVTHEERISTNGNFQYTSSLTDKSGEVKATATGVGLGSKQEAKQAAAAALIEYVVTYLVTVDVFLRTVKGPTK</sequence>
<dbReference type="InterPro" id="IPR012677">
    <property type="entry name" value="Nucleotide-bd_a/b_plait_sf"/>
</dbReference>
<dbReference type="AlphaFoldDB" id="A0A8J4EV01"/>
<dbReference type="Gene3D" id="3.30.160.20">
    <property type="match status" value="2"/>
</dbReference>
<feature type="domain" description="DRBM" evidence="3">
    <location>
        <begin position="194"/>
        <end position="219"/>
    </location>
</feature>
<dbReference type="SUPFAM" id="SSF54928">
    <property type="entry name" value="RNA-binding domain, RBD"/>
    <property type="match status" value="1"/>
</dbReference>
<evidence type="ECO:0000259" key="2">
    <source>
        <dbReference type="PROSITE" id="PS50102"/>
    </source>
</evidence>
<dbReference type="InterPro" id="IPR035979">
    <property type="entry name" value="RBD_domain_sf"/>
</dbReference>
<protein>
    <recommendedName>
        <fullName evidence="6">DRBM domain-containing protein</fullName>
    </recommendedName>
</protein>
<comment type="caution">
    <text evidence="4">The sequence shown here is derived from an EMBL/GenBank/DDBJ whole genome shotgun (WGS) entry which is preliminary data.</text>
</comment>
<dbReference type="SMART" id="SM00358">
    <property type="entry name" value="DSRM"/>
    <property type="match status" value="2"/>
</dbReference>
<dbReference type="InterPro" id="IPR000504">
    <property type="entry name" value="RRM_dom"/>
</dbReference>
<gene>
    <name evidence="4" type="ORF">Vafri_5541</name>
</gene>
<dbReference type="SUPFAM" id="SSF54768">
    <property type="entry name" value="dsRNA-binding domain-like"/>
    <property type="match status" value="2"/>
</dbReference>
<dbReference type="Gene3D" id="3.30.70.330">
    <property type="match status" value="1"/>
</dbReference>
<keyword evidence="1" id="KW-0694">RNA-binding</keyword>
<dbReference type="GO" id="GO:0003723">
    <property type="term" value="F:RNA binding"/>
    <property type="evidence" value="ECO:0007669"/>
    <property type="project" value="UniProtKB-UniRule"/>
</dbReference>
<accession>A0A8J4EV01</accession>
<evidence type="ECO:0000256" key="1">
    <source>
        <dbReference type="PROSITE-ProRule" id="PRU00176"/>
    </source>
</evidence>
<evidence type="ECO:0000259" key="3">
    <source>
        <dbReference type="PROSITE" id="PS50137"/>
    </source>
</evidence>
<reference evidence="4" key="1">
    <citation type="journal article" date="2021" name="Proc. Natl. Acad. Sci. U.S.A.">
        <title>Three genomes in the algal genus Volvox reveal the fate of a haploid sex-determining region after a transition to homothallism.</title>
        <authorList>
            <person name="Yamamoto K."/>
            <person name="Hamaji T."/>
            <person name="Kawai-Toyooka H."/>
            <person name="Matsuzaki R."/>
            <person name="Takahashi F."/>
            <person name="Nishimura Y."/>
            <person name="Kawachi M."/>
            <person name="Noguchi H."/>
            <person name="Minakuchi Y."/>
            <person name="Umen J.G."/>
            <person name="Toyoda A."/>
            <person name="Nozaki H."/>
        </authorList>
    </citation>
    <scope>NUCLEOTIDE SEQUENCE</scope>
    <source>
        <strain evidence="4">NIES-3780</strain>
    </source>
</reference>
<proteinExistence type="predicted"/>
<evidence type="ECO:0000313" key="5">
    <source>
        <dbReference type="Proteomes" id="UP000747399"/>
    </source>
</evidence>
<organism evidence="4 5">
    <name type="scientific">Volvox africanus</name>
    <dbReference type="NCBI Taxonomy" id="51714"/>
    <lineage>
        <taxon>Eukaryota</taxon>
        <taxon>Viridiplantae</taxon>
        <taxon>Chlorophyta</taxon>
        <taxon>core chlorophytes</taxon>
        <taxon>Chlorophyceae</taxon>
        <taxon>CS clade</taxon>
        <taxon>Chlamydomonadales</taxon>
        <taxon>Volvocaceae</taxon>
        <taxon>Volvox</taxon>
    </lineage>
</organism>
<dbReference type="Pfam" id="PF00035">
    <property type="entry name" value="dsrm"/>
    <property type="match status" value="1"/>
</dbReference>
<keyword evidence="5" id="KW-1185">Reference proteome</keyword>